<protein>
    <recommendedName>
        <fullName evidence="5 6">Cell division protein FtsZ</fullName>
    </recommendedName>
</protein>
<keyword evidence="5" id="KW-0963">Cytoplasm</keyword>
<dbReference type="PANTHER" id="PTHR30314">
    <property type="entry name" value="CELL DIVISION PROTEIN FTSZ-RELATED"/>
    <property type="match status" value="1"/>
</dbReference>
<comment type="function">
    <text evidence="5 7">Essential cell division protein that forms a contractile ring structure (Z ring) at the future cell division site. The regulation of the ring assembly controls the timing and the location of cell division. One of the functions of the FtsZ ring is to recruit other cell division proteins to the septum to produce a new cell wall between the dividing cells. Binds GTP and shows GTPase activity.</text>
</comment>
<dbReference type="InterPro" id="IPR036525">
    <property type="entry name" value="Tubulin/FtsZ_GTPase_sf"/>
</dbReference>
<dbReference type="Gene3D" id="3.40.50.1440">
    <property type="entry name" value="Tubulin/FtsZ, GTPase domain"/>
    <property type="match status" value="1"/>
</dbReference>
<dbReference type="Gene3D" id="3.30.1330.20">
    <property type="entry name" value="Tubulin/FtsZ, C-terminal domain"/>
    <property type="match status" value="1"/>
</dbReference>
<dbReference type="InterPro" id="IPR003008">
    <property type="entry name" value="Tubulin_FtsZ_GTPase"/>
</dbReference>
<evidence type="ECO:0000256" key="1">
    <source>
        <dbReference type="ARBA" id="ARBA00009690"/>
    </source>
</evidence>
<evidence type="ECO:0000313" key="10">
    <source>
        <dbReference type="EMBL" id="GAA1520115.1"/>
    </source>
</evidence>
<dbReference type="InterPro" id="IPR008280">
    <property type="entry name" value="Tub_FtsZ_C"/>
</dbReference>
<dbReference type="HAMAP" id="MF_00909">
    <property type="entry name" value="FtsZ"/>
    <property type="match status" value="1"/>
</dbReference>
<dbReference type="Gene3D" id="3.40.50.1460">
    <property type="match status" value="1"/>
</dbReference>
<keyword evidence="2 5" id="KW-0547">Nucleotide-binding</keyword>
<accession>A0ABP4LB19</accession>
<dbReference type="PANTHER" id="PTHR30314:SF3">
    <property type="entry name" value="MITOCHONDRIAL DIVISION PROTEIN FSZA"/>
    <property type="match status" value="1"/>
</dbReference>
<dbReference type="NCBIfam" id="TIGR00065">
    <property type="entry name" value="ftsZ"/>
    <property type="match status" value="1"/>
</dbReference>
<dbReference type="SUPFAM" id="SSF52490">
    <property type="entry name" value="Tubulin nucleotide-binding domain-like"/>
    <property type="match status" value="1"/>
</dbReference>
<dbReference type="Pfam" id="PF12327">
    <property type="entry name" value="FtsZ_C"/>
    <property type="match status" value="1"/>
</dbReference>
<feature type="binding site" evidence="5">
    <location>
        <position position="441"/>
    </location>
    <ligand>
        <name>GTP</name>
        <dbReference type="ChEBI" id="CHEBI:37565"/>
    </ligand>
</feature>
<dbReference type="InterPro" id="IPR000158">
    <property type="entry name" value="Cell_div_FtsZ"/>
</dbReference>
<feature type="domain" description="Tubulin/FtsZ GTPase" evidence="8">
    <location>
        <begin position="268"/>
        <end position="459"/>
    </location>
</feature>
<dbReference type="EMBL" id="BAAAQD010000007">
    <property type="protein sequence ID" value="GAA1520115.1"/>
    <property type="molecule type" value="Genomic_DNA"/>
</dbReference>
<dbReference type="RefSeq" id="WP_344503450.1">
    <property type="nucleotide sequence ID" value="NZ_BAAAQD010000007.1"/>
</dbReference>
<comment type="subunit">
    <text evidence="5">Homodimer. Polymerizes to form a dynamic ring structure in a strictly GTP-dependent manner. Interacts directly with several other division proteins.</text>
</comment>
<comment type="similarity">
    <text evidence="1 5 7">Belongs to the FtsZ family.</text>
</comment>
<dbReference type="SUPFAM" id="SSF55307">
    <property type="entry name" value="Tubulin C-terminal domain-like"/>
    <property type="match status" value="1"/>
</dbReference>
<proteinExistence type="inferred from homology"/>
<evidence type="ECO:0000256" key="5">
    <source>
        <dbReference type="HAMAP-Rule" id="MF_00909"/>
    </source>
</evidence>
<keyword evidence="5 7" id="KW-0131">Cell cycle</keyword>
<feature type="domain" description="Tubulin/FtsZ 2-layer sandwich" evidence="9">
    <location>
        <begin position="461"/>
        <end position="571"/>
    </location>
</feature>
<keyword evidence="11" id="KW-1185">Reference proteome</keyword>
<evidence type="ECO:0000256" key="3">
    <source>
        <dbReference type="ARBA" id="ARBA00023134"/>
    </source>
</evidence>
<dbReference type="PROSITE" id="PS01135">
    <property type="entry name" value="FTSZ_2"/>
    <property type="match status" value="1"/>
</dbReference>
<feature type="binding site" evidence="5">
    <location>
        <begin position="362"/>
        <end position="364"/>
    </location>
    <ligand>
        <name>GTP</name>
        <dbReference type="ChEBI" id="CHEBI:37565"/>
    </ligand>
</feature>
<dbReference type="InterPro" id="IPR045061">
    <property type="entry name" value="FtsZ/CetZ"/>
</dbReference>
<dbReference type="SUPFAM" id="SSF52129">
    <property type="entry name" value="Caspase-like"/>
    <property type="match status" value="1"/>
</dbReference>
<keyword evidence="3 5" id="KW-0342">GTP-binding</keyword>
<dbReference type="InterPro" id="IPR029030">
    <property type="entry name" value="Caspase-like_dom_sf"/>
</dbReference>
<dbReference type="Pfam" id="PF00091">
    <property type="entry name" value="Tubulin"/>
    <property type="match status" value="1"/>
</dbReference>
<evidence type="ECO:0000259" key="9">
    <source>
        <dbReference type="SMART" id="SM00865"/>
    </source>
</evidence>
<evidence type="ECO:0000256" key="6">
    <source>
        <dbReference type="NCBIfam" id="TIGR00065"/>
    </source>
</evidence>
<dbReference type="CDD" id="cd02201">
    <property type="entry name" value="FtsZ_type1"/>
    <property type="match status" value="1"/>
</dbReference>
<comment type="subcellular location">
    <subcellularLocation>
        <location evidence="5">Cytoplasm</location>
    </subcellularLocation>
    <text evidence="5">Assembles at midcell at the inner surface of the cytoplasmic membrane.</text>
</comment>
<reference evidence="11" key="1">
    <citation type="journal article" date="2019" name="Int. J. Syst. Evol. Microbiol.">
        <title>The Global Catalogue of Microorganisms (GCM) 10K type strain sequencing project: providing services to taxonomists for standard genome sequencing and annotation.</title>
        <authorList>
            <consortium name="The Broad Institute Genomics Platform"/>
            <consortium name="The Broad Institute Genome Sequencing Center for Infectious Disease"/>
            <person name="Wu L."/>
            <person name="Ma J."/>
        </authorList>
    </citation>
    <scope>NUCLEOTIDE SEQUENCE [LARGE SCALE GENOMIC DNA]</scope>
    <source>
        <strain evidence="11">JCM 15933</strain>
    </source>
</reference>
<evidence type="ECO:0000256" key="7">
    <source>
        <dbReference type="RuleBase" id="RU000631"/>
    </source>
</evidence>
<name>A0ABP4LB19_9ACTN</name>
<dbReference type="SMART" id="SM00865">
    <property type="entry name" value="Tubulin_C"/>
    <property type="match status" value="1"/>
</dbReference>
<feature type="binding site" evidence="5">
    <location>
        <position position="393"/>
    </location>
    <ligand>
        <name>GTP</name>
        <dbReference type="ChEBI" id="CHEBI:37565"/>
    </ligand>
</feature>
<evidence type="ECO:0000259" key="8">
    <source>
        <dbReference type="SMART" id="SM00864"/>
    </source>
</evidence>
<keyword evidence="4 5" id="KW-0717">Septation</keyword>
<sequence>MRLPDPARSRAVLIGTGTYASAALPDLPAVANNLDAMRRVLTDPDLGGLPPEHCVVIQDPADDTSVLDQLWNSAVEAEDTLIVYVAGHGLPGPRTGELYLAIGTTDVDRLPFRTLRYDDLRTVVMDRGRFPAANRVVVLDCCFSGRAIPAMSGESIVGLTGIEGVYILTATAANHLALAPPDAEHTAFTGELVSLLRSGVPDGPELLTLGLIYERVLHTMVSRGLPRPEQINRDTAARLALSRNAAFAAVLPAPRPAPTAAVPASPPDIRVVGIGGGGINAVNRMIEERIDGVRYISVNTDAQTLLMSDSDVKVDIGEAVRGLGSRGNPETGRLAAEAHEADLKAVLTGADLVFLACGEGGGTGSGGAPVVARVARSLGVLTVGVVTRPFAFEGRKRQAVADEGITELRKHCDTLIVIANDRLLSLGDRSVSMMDVFREADRVLDTAVRGIAGLLTTPGIIRIGFDTVRAALTGGGTALIGVGQAGGDQRVVAAARAAAGGLEHLLDDRVDGARTVLVSVSGDAGVTYDEVATAMEEIAGRAHPDAEIVFGAALDGALGPQVQVVVVAVQAF</sequence>
<dbReference type="NCBIfam" id="NF047832">
    <property type="entry name" value="caspase_w_EACC1"/>
    <property type="match status" value="1"/>
</dbReference>
<dbReference type="InterPro" id="IPR018316">
    <property type="entry name" value="Tubulin/FtsZ_2-layer-sand-dom"/>
</dbReference>
<feature type="binding site" evidence="5">
    <location>
        <begin position="276"/>
        <end position="280"/>
    </location>
    <ligand>
        <name>GTP</name>
        <dbReference type="ChEBI" id="CHEBI:37565"/>
    </ligand>
</feature>
<evidence type="ECO:0000313" key="11">
    <source>
        <dbReference type="Proteomes" id="UP001501470"/>
    </source>
</evidence>
<dbReference type="SMART" id="SM00864">
    <property type="entry name" value="Tubulin"/>
    <property type="match status" value="1"/>
</dbReference>
<dbReference type="InterPro" id="IPR037103">
    <property type="entry name" value="Tubulin/FtsZ-like_C"/>
</dbReference>
<feature type="binding site" evidence="5">
    <location>
        <position position="397"/>
    </location>
    <ligand>
        <name>GTP</name>
        <dbReference type="ChEBI" id="CHEBI:37565"/>
    </ligand>
</feature>
<organism evidence="10 11">
    <name type="scientific">Dactylosporangium maewongense</name>
    <dbReference type="NCBI Taxonomy" id="634393"/>
    <lineage>
        <taxon>Bacteria</taxon>
        <taxon>Bacillati</taxon>
        <taxon>Actinomycetota</taxon>
        <taxon>Actinomycetes</taxon>
        <taxon>Micromonosporales</taxon>
        <taxon>Micromonosporaceae</taxon>
        <taxon>Dactylosporangium</taxon>
    </lineage>
</organism>
<keyword evidence="5 7" id="KW-0132">Cell division</keyword>
<dbReference type="Proteomes" id="UP001501470">
    <property type="component" value="Unassembled WGS sequence"/>
</dbReference>
<evidence type="ECO:0000256" key="4">
    <source>
        <dbReference type="ARBA" id="ARBA00023210"/>
    </source>
</evidence>
<dbReference type="InterPro" id="IPR024757">
    <property type="entry name" value="FtsZ_C"/>
</dbReference>
<dbReference type="PRINTS" id="PR00423">
    <property type="entry name" value="CELLDVISFTSZ"/>
</dbReference>
<gene>
    <name evidence="5" type="primary">ftsZ</name>
    <name evidence="10" type="ORF">GCM10009827_039560</name>
</gene>
<evidence type="ECO:0000256" key="2">
    <source>
        <dbReference type="ARBA" id="ARBA00022741"/>
    </source>
</evidence>
<dbReference type="InterPro" id="IPR020805">
    <property type="entry name" value="Cell_div_FtsZ_CS"/>
</dbReference>
<comment type="caution">
    <text evidence="10">The sequence shown here is derived from an EMBL/GenBank/DDBJ whole genome shotgun (WGS) entry which is preliminary data.</text>
</comment>